<dbReference type="WBParaSite" id="GPUH_0000798001-mRNA-1">
    <property type="protein sequence ID" value="GPUH_0000798001-mRNA-1"/>
    <property type="gene ID" value="GPUH_0000798001"/>
</dbReference>
<accession>A0A183DGY0</accession>
<dbReference type="AlphaFoldDB" id="A0A183DGY0"/>
<protein>
    <submittedName>
        <fullName evidence="1 3">Uncharacterized protein</fullName>
    </submittedName>
</protein>
<evidence type="ECO:0000313" key="3">
    <source>
        <dbReference type="WBParaSite" id="GPUH_0000798001-mRNA-1"/>
    </source>
</evidence>
<gene>
    <name evidence="1" type="ORF">GPUH_LOCUS7969</name>
</gene>
<keyword evidence="2" id="KW-1185">Reference proteome</keyword>
<organism evidence="3">
    <name type="scientific">Gongylonema pulchrum</name>
    <dbReference type="NCBI Taxonomy" id="637853"/>
    <lineage>
        <taxon>Eukaryota</taxon>
        <taxon>Metazoa</taxon>
        <taxon>Ecdysozoa</taxon>
        <taxon>Nematoda</taxon>
        <taxon>Chromadorea</taxon>
        <taxon>Rhabditida</taxon>
        <taxon>Spirurina</taxon>
        <taxon>Spiruromorpha</taxon>
        <taxon>Spiruroidea</taxon>
        <taxon>Gongylonematidae</taxon>
        <taxon>Gongylonema</taxon>
    </lineage>
</organism>
<dbReference type="Proteomes" id="UP000271098">
    <property type="component" value="Unassembled WGS sequence"/>
</dbReference>
<name>A0A183DGY0_9BILA</name>
<proteinExistence type="predicted"/>
<reference evidence="3" key="1">
    <citation type="submission" date="2016-06" db="UniProtKB">
        <authorList>
            <consortium name="WormBaseParasite"/>
        </authorList>
    </citation>
    <scope>IDENTIFICATION</scope>
</reference>
<reference evidence="1 2" key="2">
    <citation type="submission" date="2018-11" db="EMBL/GenBank/DDBJ databases">
        <authorList>
            <consortium name="Pathogen Informatics"/>
        </authorList>
    </citation>
    <scope>NUCLEOTIDE SEQUENCE [LARGE SCALE GENOMIC DNA]</scope>
</reference>
<evidence type="ECO:0000313" key="2">
    <source>
        <dbReference type="Proteomes" id="UP000271098"/>
    </source>
</evidence>
<evidence type="ECO:0000313" key="1">
    <source>
        <dbReference type="EMBL" id="VDK60293.1"/>
    </source>
</evidence>
<sequence length="90" mass="10297">MKERARPLEQQQQQQGTVRSLLYPAVMPFEDHWAANGGFAARPNPRRPNVQQLTSAHGTFQLPQDEHTCNFYHASQESAKVIFSTIYKIV</sequence>
<dbReference type="EMBL" id="UYRT01021958">
    <property type="protein sequence ID" value="VDK60293.1"/>
    <property type="molecule type" value="Genomic_DNA"/>
</dbReference>